<name>A0A916Z596_9BACT</name>
<keyword evidence="2" id="KW-0413">Isomerase</keyword>
<dbReference type="NCBIfam" id="TIGR00654">
    <property type="entry name" value="PhzF_family"/>
    <property type="match status" value="1"/>
</dbReference>
<comment type="similarity">
    <text evidence="1">Belongs to the PhzF family.</text>
</comment>
<dbReference type="Pfam" id="PF02567">
    <property type="entry name" value="PhzC-PhzF"/>
    <property type="match status" value="1"/>
</dbReference>
<evidence type="ECO:0000313" key="4">
    <source>
        <dbReference type="EMBL" id="GGD76716.1"/>
    </source>
</evidence>
<dbReference type="EMBL" id="BMKK01000012">
    <property type="protein sequence ID" value="GGD76716.1"/>
    <property type="molecule type" value="Genomic_DNA"/>
</dbReference>
<dbReference type="PIRSF" id="PIRSF016184">
    <property type="entry name" value="PhzC_PhzF"/>
    <property type="match status" value="1"/>
</dbReference>
<feature type="active site" evidence="3">
    <location>
        <position position="50"/>
    </location>
</feature>
<dbReference type="PANTHER" id="PTHR13774:SF39">
    <property type="entry name" value="BIOSYNTHESIS PROTEIN, PUTATIVE-RELATED"/>
    <property type="match status" value="1"/>
</dbReference>
<reference evidence="4" key="2">
    <citation type="submission" date="2020-09" db="EMBL/GenBank/DDBJ databases">
        <authorList>
            <person name="Sun Q."/>
            <person name="Zhou Y."/>
        </authorList>
    </citation>
    <scope>NUCLEOTIDE SEQUENCE</scope>
    <source>
        <strain evidence="4">CGMCC 1.15958</strain>
    </source>
</reference>
<organism evidence="4 5">
    <name type="scientific">Emticicia aquatilis</name>
    <dbReference type="NCBI Taxonomy" id="1537369"/>
    <lineage>
        <taxon>Bacteria</taxon>
        <taxon>Pseudomonadati</taxon>
        <taxon>Bacteroidota</taxon>
        <taxon>Cytophagia</taxon>
        <taxon>Cytophagales</taxon>
        <taxon>Leadbetterellaceae</taxon>
        <taxon>Emticicia</taxon>
    </lineage>
</organism>
<protein>
    <submittedName>
        <fullName evidence="4">Phenazine biosynthesis protein PhzF</fullName>
    </submittedName>
</protein>
<reference evidence="4" key="1">
    <citation type="journal article" date="2014" name="Int. J. Syst. Evol. Microbiol.">
        <title>Complete genome sequence of Corynebacterium casei LMG S-19264T (=DSM 44701T), isolated from a smear-ripened cheese.</title>
        <authorList>
            <consortium name="US DOE Joint Genome Institute (JGI-PGF)"/>
            <person name="Walter F."/>
            <person name="Albersmeier A."/>
            <person name="Kalinowski J."/>
            <person name="Ruckert C."/>
        </authorList>
    </citation>
    <scope>NUCLEOTIDE SEQUENCE</scope>
    <source>
        <strain evidence="4">CGMCC 1.15958</strain>
    </source>
</reference>
<dbReference type="PANTHER" id="PTHR13774">
    <property type="entry name" value="PHENAZINE BIOSYNTHESIS PROTEIN"/>
    <property type="match status" value="1"/>
</dbReference>
<dbReference type="Gene3D" id="3.10.310.10">
    <property type="entry name" value="Diaminopimelate Epimerase, Chain A, domain 1"/>
    <property type="match status" value="2"/>
</dbReference>
<dbReference type="RefSeq" id="WP_188769829.1">
    <property type="nucleotide sequence ID" value="NZ_BMKK01000012.1"/>
</dbReference>
<gene>
    <name evidence="4" type="ORF">GCM10011514_45790</name>
</gene>
<accession>A0A916Z596</accession>
<dbReference type="InterPro" id="IPR003719">
    <property type="entry name" value="Phenazine_PhzF-like"/>
</dbReference>
<evidence type="ECO:0000313" key="5">
    <source>
        <dbReference type="Proteomes" id="UP000609064"/>
    </source>
</evidence>
<proteinExistence type="inferred from homology"/>
<evidence type="ECO:0000256" key="2">
    <source>
        <dbReference type="ARBA" id="ARBA00023235"/>
    </source>
</evidence>
<dbReference type="AlphaFoldDB" id="A0A916Z596"/>
<dbReference type="GO" id="GO:0005737">
    <property type="term" value="C:cytoplasm"/>
    <property type="evidence" value="ECO:0007669"/>
    <property type="project" value="TreeGrafter"/>
</dbReference>
<dbReference type="Proteomes" id="UP000609064">
    <property type="component" value="Unassembled WGS sequence"/>
</dbReference>
<dbReference type="GO" id="GO:0016853">
    <property type="term" value="F:isomerase activity"/>
    <property type="evidence" value="ECO:0007669"/>
    <property type="project" value="UniProtKB-KW"/>
</dbReference>
<evidence type="ECO:0000256" key="1">
    <source>
        <dbReference type="ARBA" id="ARBA00008270"/>
    </source>
</evidence>
<keyword evidence="5" id="KW-1185">Reference proteome</keyword>
<dbReference type="SUPFAM" id="SSF54506">
    <property type="entry name" value="Diaminopimelate epimerase-like"/>
    <property type="match status" value="1"/>
</dbReference>
<comment type="caution">
    <text evidence="4">The sequence shown here is derived from an EMBL/GenBank/DDBJ whole genome shotgun (WGS) entry which is preliminary data.</text>
</comment>
<sequence>MNNFQKIEVQILSAFIDGEDGGNPAGVVLDADNLTNDQKLKIAAKVGLSETAFVSKSQVADFKLDFFTPTRQIAHCGHATIATFSYLSKLGKIKSQYSSKETIDGVREILIQNDWAFMEQRTPKYIDIREKQDAILKSLYLTKNDLLENAPISIVNTGNSFAIIPVANPEILKNIKPDFDNINKISEELDLIGYYVFCTQTGNVEREAETRMFGPRYGIEEEAGTGMAAGPLAFYLYDKFELKKERILIQQGRFMEKPSPSLIIVDLIIKNGQVEKIMAGGKGVLNKTLIVEI</sequence>
<evidence type="ECO:0000256" key="3">
    <source>
        <dbReference type="PIRSR" id="PIRSR016184-1"/>
    </source>
</evidence>